<dbReference type="Proteomes" id="UP000663801">
    <property type="component" value="Unassembled WGS sequence"/>
</dbReference>
<dbReference type="PROSITE" id="PS51257">
    <property type="entry name" value="PROKAR_LIPOPROTEIN"/>
    <property type="match status" value="1"/>
</dbReference>
<reference evidence="3" key="1">
    <citation type="submission" date="2021-01" db="EMBL/GenBank/DDBJ databases">
        <title>KCTC 19127 draft genome.</title>
        <authorList>
            <person name="An D."/>
        </authorList>
    </citation>
    <scope>NUCLEOTIDE SEQUENCE</scope>
    <source>
        <strain evidence="3">KCTC 19127</strain>
    </source>
</reference>
<feature type="compositionally biased region" description="Low complexity" evidence="1">
    <location>
        <begin position="52"/>
        <end position="79"/>
    </location>
</feature>
<proteinExistence type="predicted"/>
<organism evidence="3 4">
    <name type="scientific">Nakamurella flavida</name>
    <dbReference type="NCBI Taxonomy" id="363630"/>
    <lineage>
        <taxon>Bacteria</taxon>
        <taxon>Bacillati</taxon>
        <taxon>Actinomycetota</taxon>
        <taxon>Actinomycetes</taxon>
        <taxon>Nakamurellales</taxon>
        <taxon>Nakamurellaceae</taxon>
        <taxon>Nakamurella</taxon>
    </lineage>
</organism>
<feature type="signal peptide" evidence="2">
    <location>
        <begin position="1"/>
        <end position="29"/>
    </location>
</feature>
<evidence type="ECO:0000256" key="2">
    <source>
        <dbReference type="SAM" id="SignalP"/>
    </source>
</evidence>
<keyword evidence="2" id="KW-0732">Signal</keyword>
<gene>
    <name evidence="3" type="ORF">JL107_00230</name>
</gene>
<dbReference type="EMBL" id="JAERWL010000001">
    <property type="protein sequence ID" value="MBM9474863.1"/>
    <property type="molecule type" value="Genomic_DNA"/>
</dbReference>
<evidence type="ECO:0000256" key="1">
    <source>
        <dbReference type="SAM" id="MobiDB-lite"/>
    </source>
</evidence>
<dbReference type="RefSeq" id="WP_205255018.1">
    <property type="nucleotide sequence ID" value="NZ_BAAAPV010000001.1"/>
</dbReference>
<feature type="chain" id="PRO_5039226160" evidence="2">
    <location>
        <begin position="30"/>
        <end position="247"/>
    </location>
</feature>
<protein>
    <submittedName>
        <fullName evidence="3">Uncharacterized protein</fullName>
    </submittedName>
</protein>
<evidence type="ECO:0000313" key="3">
    <source>
        <dbReference type="EMBL" id="MBM9474863.1"/>
    </source>
</evidence>
<keyword evidence="4" id="KW-1185">Reference proteome</keyword>
<feature type="region of interest" description="Disordered" evidence="1">
    <location>
        <begin position="52"/>
        <end position="96"/>
    </location>
</feature>
<accession>A0A938YKU3</accession>
<comment type="caution">
    <text evidence="3">The sequence shown here is derived from an EMBL/GenBank/DDBJ whole genome shotgun (WGS) entry which is preliminary data.</text>
</comment>
<dbReference type="AlphaFoldDB" id="A0A938YKU3"/>
<name>A0A938YKU3_9ACTN</name>
<evidence type="ECO:0000313" key="4">
    <source>
        <dbReference type="Proteomes" id="UP000663801"/>
    </source>
</evidence>
<sequence length="247" mass="24371">MIAPAGRRLAPATVLLAVLLAGCSTPTSGTPVAASAAVISSSDATGASTAITVPSTSSSAPAPATVTVTASPTTTVPTPGEDTSTDAWAGGGPSDSGAAVDPVTGLWAGTMCTQLTEIVVAILAAPGADGTEPVDFREEWSAYYAAVADTVITATGRMAALDPPEVVDGAALHEAYLGYLKELGIVTGTASIDVGEAADEQAAQAVVQTAQARIAALSEEDPALAGFEDPAMADVLRLTPECDSLTG</sequence>